<evidence type="ECO:0000256" key="1">
    <source>
        <dbReference type="SAM" id="MobiDB-lite"/>
    </source>
</evidence>
<dbReference type="EMBL" id="JAKWBI020000139">
    <property type="protein sequence ID" value="KAJ2901746.1"/>
    <property type="molecule type" value="Genomic_DNA"/>
</dbReference>
<accession>A0AAD5WT68</accession>
<keyword evidence="3" id="KW-1185">Reference proteome</keyword>
<evidence type="ECO:0000313" key="2">
    <source>
        <dbReference type="EMBL" id="KAJ2901746.1"/>
    </source>
</evidence>
<protein>
    <submittedName>
        <fullName evidence="2">Uncharacterized protein</fullName>
    </submittedName>
</protein>
<feature type="region of interest" description="Disordered" evidence="1">
    <location>
        <begin position="1"/>
        <end position="27"/>
    </location>
</feature>
<dbReference type="AlphaFoldDB" id="A0AAD5WT68"/>
<name>A0AAD5WT68_9PEZI</name>
<reference evidence="2" key="1">
    <citation type="submission" date="2022-07" db="EMBL/GenBank/DDBJ databases">
        <title>Draft genome sequence of Zalerion maritima ATCC 34329, a (micro)plastics degrading marine fungus.</title>
        <authorList>
            <person name="Paco A."/>
            <person name="Goncalves M.F.M."/>
            <person name="Rocha-Santos T.A.P."/>
            <person name="Alves A."/>
        </authorList>
    </citation>
    <scope>NUCLEOTIDE SEQUENCE</scope>
    <source>
        <strain evidence="2">ATCC 34329</strain>
    </source>
</reference>
<evidence type="ECO:0000313" key="3">
    <source>
        <dbReference type="Proteomes" id="UP001201980"/>
    </source>
</evidence>
<comment type="caution">
    <text evidence="2">The sequence shown here is derived from an EMBL/GenBank/DDBJ whole genome shotgun (WGS) entry which is preliminary data.</text>
</comment>
<proteinExistence type="predicted"/>
<dbReference type="Proteomes" id="UP001201980">
    <property type="component" value="Unassembled WGS sequence"/>
</dbReference>
<feature type="compositionally biased region" description="Basic and acidic residues" evidence="1">
    <location>
        <begin position="1"/>
        <end position="10"/>
    </location>
</feature>
<sequence>MLARKRDFIEKIPPNIPEASASDSACPPTPCACSQSQDMIRTLKTCVPKLPQSYHNGNAYGRFSSTCAPGTPAPSNPLATHGSTFPEMRNPYLTLIYPGHHLQLPQPGQPRM</sequence>
<gene>
    <name evidence="2" type="ORF">MKZ38_001418</name>
</gene>
<organism evidence="2 3">
    <name type="scientific">Zalerion maritima</name>
    <dbReference type="NCBI Taxonomy" id="339359"/>
    <lineage>
        <taxon>Eukaryota</taxon>
        <taxon>Fungi</taxon>
        <taxon>Dikarya</taxon>
        <taxon>Ascomycota</taxon>
        <taxon>Pezizomycotina</taxon>
        <taxon>Sordariomycetes</taxon>
        <taxon>Lulworthiomycetidae</taxon>
        <taxon>Lulworthiales</taxon>
        <taxon>Lulworthiaceae</taxon>
        <taxon>Zalerion</taxon>
    </lineage>
</organism>